<dbReference type="STRING" id="1123243.SAMN02745190_00995"/>
<proteinExistence type="predicted"/>
<evidence type="ECO:0000313" key="1">
    <source>
        <dbReference type="EMBL" id="SHE72767.1"/>
    </source>
</evidence>
<protein>
    <submittedName>
        <fullName evidence="1">Uncharacterized protein</fullName>
    </submittedName>
</protein>
<keyword evidence="2" id="KW-1185">Reference proteome</keyword>
<dbReference type="Proteomes" id="UP000184404">
    <property type="component" value="Unassembled WGS sequence"/>
</dbReference>
<reference evidence="1 2" key="1">
    <citation type="submission" date="2016-11" db="EMBL/GenBank/DDBJ databases">
        <authorList>
            <person name="Jaros S."/>
            <person name="Januszkiewicz K."/>
            <person name="Wedrychowicz H."/>
        </authorList>
    </citation>
    <scope>NUCLEOTIDE SEQUENCE [LARGE SCALE GENOMIC DNA]</scope>
    <source>
        <strain evidence="1 2">DSM 10502</strain>
    </source>
</reference>
<name>A0A1M4VV03_9FIRM</name>
<dbReference type="EMBL" id="FQUG01000004">
    <property type="protein sequence ID" value="SHE72767.1"/>
    <property type="molecule type" value="Genomic_DNA"/>
</dbReference>
<organism evidence="1 2">
    <name type="scientific">Schwartzia succinivorans DSM 10502</name>
    <dbReference type="NCBI Taxonomy" id="1123243"/>
    <lineage>
        <taxon>Bacteria</taxon>
        <taxon>Bacillati</taxon>
        <taxon>Bacillota</taxon>
        <taxon>Negativicutes</taxon>
        <taxon>Selenomonadales</taxon>
        <taxon>Selenomonadaceae</taxon>
        <taxon>Schwartzia</taxon>
    </lineage>
</organism>
<dbReference type="AlphaFoldDB" id="A0A1M4VV03"/>
<dbReference type="OrthoDB" id="1633695at2"/>
<evidence type="ECO:0000313" key="2">
    <source>
        <dbReference type="Proteomes" id="UP000184404"/>
    </source>
</evidence>
<gene>
    <name evidence="1" type="ORF">SAMN02745190_00995</name>
</gene>
<accession>A0A1M4VV03</accession>
<dbReference type="RefSeq" id="WP_072935101.1">
    <property type="nucleotide sequence ID" value="NZ_FQUG01000004.1"/>
</dbReference>
<sequence>MKDGTQERIDKEIADWEYMKNLPKTLQGYYYRDDHEVIDDIYNLFSYVNDETHCSITVFYHEATFEYKLSQKIGMIEFCSIECIAEKLDEFELLLREHMEDIMYGMNHFDPKTVSLLVKQTGITEWDYKDILPQEFEGFSLYIHPDQPIRITNGSYIVCDYENFELNSDLVVYYNMFRDEFYVDSRANDAPVINYEFDSYSLAELQENIQKYLRPTLSAIRESAEKK</sequence>